<evidence type="ECO:0000313" key="2">
    <source>
        <dbReference type="Proteomes" id="UP000046067"/>
    </source>
</evidence>
<dbReference type="AlphaFoldDB" id="A0A655ZP93"/>
<dbReference type="Proteomes" id="UP000046067">
    <property type="component" value="Unassembled WGS sequence"/>
</dbReference>
<dbReference type="EMBL" id="CWQJ01000031">
    <property type="protein sequence ID" value="CSC76244.1"/>
    <property type="molecule type" value="Genomic_DNA"/>
</dbReference>
<organism evidence="1 2">
    <name type="scientific">Vibrio cholerae</name>
    <dbReference type="NCBI Taxonomy" id="666"/>
    <lineage>
        <taxon>Bacteria</taxon>
        <taxon>Pseudomonadati</taxon>
        <taxon>Pseudomonadota</taxon>
        <taxon>Gammaproteobacteria</taxon>
        <taxon>Vibrionales</taxon>
        <taxon>Vibrionaceae</taxon>
        <taxon>Vibrio</taxon>
    </lineage>
</organism>
<proteinExistence type="predicted"/>
<accession>A0A655ZP93</accession>
<reference evidence="1 2" key="1">
    <citation type="submission" date="2015-07" db="EMBL/GenBank/DDBJ databases">
        <authorList>
            <consortium name="Pathogen Informatics"/>
        </authorList>
    </citation>
    <scope>NUCLEOTIDE SEQUENCE [LARGE SCALE GENOMIC DNA]</scope>
    <source>
        <strain evidence="1 2">A325</strain>
    </source>
</reference>
<name>A0A655ZP93_VIBCL</name>
<gene>
    <name evidence="1" type="ORF">ERS013201_03491</name>
</gene>
<evidence type="ECO:0000313" key="1">
    <source>
        <dbReference type="EMBL" id="CSC76244.1"/>
    </source>
</evidence>
<protein>
    <submittedName>
        <fullName evidence="1">Uncharacterized protein</fullName>
    </submittedName>
</protein>
<sequence length="104" mass="11818">MYSVAKRVEDRRQIVGNPFWNFECVKRWDHQIFRETTGAVYAHTNGVATQVRAATTAVTTVTASDVTFTRNAITQLETTHFLANANHFTHVFVADDHRYGNGFL</sequence>